<name>A0A9D1RQS2_9CORY</name>
<keyword evidence="1" id="KW-0812">Transmembrane</keyword>
<evidence type="ECO:0000313" key="3">
    <source>
        <dbReference type="Proteomes" id="UP000824190"/>
    </source>
</evidence>
<feature type="transmembrane region" description="Helical" evidence="1">
    <location>
        <begin position="261"/>
        <end position="279"/>
    </location>
</feature>
<dbReference type="PANTHER" id="PTHR40761:SF1">
    <property type="entry name" value="CONSERVED INTEGRAL MEMBRANE ALANINE VALINE AND LEUCINE RICH PROTEIN-RELATED"/>
    <property type="match status" value="1"/>
</dbReference>
<dbReference type="EMBL" id="DXGC01000051">
    <property type="protein sequence ID" value="HIW91072.1"/>
    <property type="molecule type" value="Genomic_DNA"/>
</dbReference>
<dbReference type="Proteomes" id="UP000824190">
    <property type="component" value="Unassembled WGS sequence"/>
</dbReference>
<comment type="caution">
    <text evidence="2">The sequence shown here is derived from an EMBL/GenBank/DDBJ whole genome shotgun (WGS) entry which is preliminary data.</text>
</comment>
<protein>
    <submittedName>
        <fullName evidence="2">DMT family transporter</fullName>
    </submittedName>
</protein>
<keyword evidence="1" id="KW-1133">Transmembrane helix</keyword>
<gene>
    <name evidence="2" type="ORF">H9870_05345</name>
</gene>
<feature type="transmembrane region" description="Helical" evidence="1">
    <location>
        <begin position="138"/>
        <end position="157"/>
    </location>
</feature>
<dbReference type="AlphaFoldDB" id="A0A9D1RQS2"/>
<feature type="transmembrane region" description="Helical" evidence="1">
    <location>
        <begin position="71"/>
        <end position="95"/>
    </location>
</feature>
<organism evidence="2 3">
    <name type="scientific">Candidatus Corynebacterium avicola</name>
    <dbReference type="NCBI Taxonomy" id="2838527"/>
    <lineage>
        <taxon>Bacteria</taxon>
        <taxon>Bacillati</taxon>
        <taxon>Actinomycetota</taxon>
        <taxon>Actinomycetes</taxon>
        <taxon>Mycobacteriales</taxon>
        <taxon>Corynebacteriaceae</taxon>
        <taxon>Corynebacterium</taxon>
    </lineage>
</organism>
<reference evidence="2" key="1">
    <citation type="journal article" date="2021" name="PeerJ">
        <title>Extensive microbial diversity within the chicken gut microbiome revealed by metagenomics and culture.</title>
        <authorList>
            <person name="Gilroy R."/>
            <person name="Ravi A."/>
            <person name="Getino M."/>
            <person name="Pursley I."/>
            <person name="Horton D.L."/>
            <person name="Alikhan N.F."/>
            <person name="Baker D."/>
            <person name="Gharbi K."/>
            <person name="Hall N."/>
            <person name="Watson M."/>
            <person name="Adriaenssens E.M."/>
            <person name="Foster-Nyarko E."/>
            <person name="Jarju S."/>
            <person name="Secka A."/>
            <person name="Antonio M."/>
            <person name="Oren A."/>
            <person name="Chaudhuri R.R."/>
            <person name="La Ragione R."/>
            <person name="Hildebrand F."/>
            <person name="Pallen M.J."/>
        </authorList>
    </citation>
    <scope>NUCLEOTIDE SEQUENCE</scope>
    <source>
        <strain evidence="2">CHK32-1732</strain>
    </source>
</reference>
<reference evidence="2" key="2">
    <citation type="submission" date="2021-04" db="EMBL/GenBank/DDBJ databases">
        <authorList>
            <person name="Gilroy R."/>
        </authorList>
    </citation>
    <scope>NUCLEOTIDE SEQUENCE</scope>
    <source>
        <strain evidence="2">CHK32-1732</strain>
    </source>
</reference>
<accession>A0A9D1RQS2</accession>
<feature type="transmembrane region" description="Helical" evidence="1">
    <location>
        <begin position="195"/>
        <end position="217"/>
    </location>
</feature>
<dbReference type="PANTHER" id="PTHR40761">
    <property type="entry name" value="CONSERVED INTEGRAL MEMBRANE ALANINE VALINE AND LEUCINE RICH PROTEIN-RELATED"/>
    <property type="match status" value="1"/>
</dbReference>
<feature type="transmembrane region" description="Helical" evidence="1">
    <location>
        <begin position="229"/>
        <end position="249"/>
    </location>
</feature>
<feature type="transmembrane region" description="Helical" evidence="1">
    <location>
        <begin position="107"/>
        <end position="126"/>
    </location>
</feature>
<evidence type="ECO:0000256" key="1">
    <source>
        <dbReference type="SAM" id="Phobius"/>
    </source>
</evidence>
<proteinExistence type="predicted"/>
<sequence length="284" mass="30417">MHSNPLAVVFALLSALTVAWGTILRHQVAEQTSGDTDKSRRLPVLAAVTRPRWWAGVACALAAYGLQVLALGFGTLLVVQPVLVLSLMFTLPLAARFDGRRVSRLEMAWATILTLAVGVLVVWGRPLPGDANPPFNRWAVGLAIGVPVMTFLCWYAGKRSRRTRALILGTVTGAVMGYLAVLAKTVVDRFAAEGVTGLLVTWEFYGLLAAAVIGTLIQQASFNAGSLKNSLPAMTVAEPLVAFGLGYAILGERFQVEGDQWFLMALALVVMVVSTVVLSRRGVE</sequence>
<evidence type="ECO:0000313" key="2">
    <source>
        <dbReference type="EMBL" id="HIW91072.1"/>
    </source>
</evidence>
<dbReference type="NCBIfam" id="NF038012">
    <property type="entry name" value="DMT_1"/>
    <property type="match status" value="1"/>
</dbReference>
<keyword evidence="1" id="KW-0472">Membrane</keyword>
<feature type="transmembrane region" description="Helical" evidence="1">
    <location>
        <begin position="164"/>
        <end position="183"/>
    </location>
</feature>